<keyword evidence="1 3" id="KW-0853">WD repeat</keyword>
<dbReference type="Pfam" id="PF20703">
    <property type="entry name" value="nSTAND1"/>
    <property type="match status" value="1"/>
</dbReference>
<accession>A0ABW0YW39</accession>
<evidence type="ECO:0000256" key="5">
    <source>
        <dbReference type="SAM" id="Phobius"/>
    </source>
</evidence>
<name>A0ABW0YW39_9ACTN</name>
<dbReference type="NCBIfam" id="NF047832">
    <property type="entry name" value="caspase_w_EACC1"/>
    <property type="match status" value="1"/>
</dbReference>
<dbReference type="PROSITE" id="PS50082">
    <property type="entry name" value="WD_REPEATS_2"/>
    <property type="match status" value="3"/>
</dbReference>
<dbReference type="RefSeq" id="WP_390315994.1">
    <property type="nucleotide sequence ID" value="NZ_JBHSPB010000006.1"/>
</dbReference>
<dbReference type="InterPro" id="IPR027417">
    <property type="entry name" value="P-loop_NTPase"/>
</dbReference>
<evidence type="ECO:0000313" key="7">
    <source>
        <dbReference type="EMBL" id="MFC5720809.1"/>
    </source>
</evidence>
<dbReference type="Proteomes" id="UP001596083">
    <property type="component" value="Unassembled WGS sequence"/>
</dbReference>
<feature type="repeat" description="WD" evidence="3">
    <location>
        <begin position="909"/>
        <end position="950"/>
    </location>
</feature>
<evidence type="ECO:0000259" key="6">
    <source>
        <dbReference type="Pfam" id="PF20703"/>
    </source>
</evidence>
<feature type="repeat" description="WD" evidence="3">
    <location>
        <begin position="954"/>
        <end position="986"/>
    </location>
</feature>
<dbReference type="SMART" id="SM00320">
    <property type="entry name" value="WD40"/>
    <property type="match status" value="8"/>
</dbReference>
<organism evidence="7 8">
    <name type="scientific">Streptomyces gamaensis</name>
    <dbReference type="NCBI Taxonomy" id="1763542"/>
    <lineage>
        <taxon>Bacteria</taxon>
        <taxon>Bacillati</taxon>
        <taxon>Actinomycetota</taxon>
        <taxon>Actinomycetes</taxon>
        <taxon>Kitasatosporales</taxon>
        <taxon>Streptomycetaceae</taxon>
        <taxon>Streptomyces</taxon>
    </lineage>
</organism>
<sequence length="1529" mass="163440">MTGPYPRADGTDESQRTERADSDGEAGATGLAAPGTRAVLVGTGRHAPGSALPGLPGVDTTLDDLHRALREVCGMPEEHIHRVPADATAPDVQAAVEQAVAEATGTVLFCYTGHGLLGPDDELYLATHAVMAEDRVSHGVPYHVVKGFLGRAVGGSVVILDCCFSGRAAAPGPHGPRGVFDSALPDGSFLLTSASGFAVSYAPEGERHTLFGGRLLRLLREGDPSGPPLLTMDGVHAFLDRSFRDGPVRPHRQSAGTLGTLIVAPNRAYRPQRAPTALPPADVPCPYPGMEPFRTEDHAHFFGREKLTERLLDAVCGDDHGPLVLVGASGAGKSSLLRAGVLAGLDRRRGSGRPGTPWPAVLLPAPGPHPLRALAERWARATGRTADEVHRALAAGERLPAPRPGFEPCRLLVVDQFEEVFTRCADPEERARFVRLLCAPDDGTAVRPRTVLALRADHYGDCLAQPELVQALEHGQFTVPPMGGRGLRSAVERPALRVGLTLEDGLTDRLLADVRQDSGPEEEPEASALPFLAHALRETWLRRSGCTLTLAGYQATGGLRQSVATTGEALYQELDAPARAALRELLLRMVQLTAGAEAVRRRVGLPELLAGRPERERRTVTEVCERLAAARLVTIDRDVAQIAHEALLRAWPRLRSWIREARAELLAHQELSEAATAWDTHGRDPGWLYTGSRLERVRPWLAPGAGAGPGIALTATERAFAEAGVRAARRTRIRRRVLAGVAAVLALLLTGVGTVAAIERDRSRQRAAELDSKRIAAQAEAMRSQDPAAALDLSLAAYRTAHTVEARTSLLRSATAPVSITLAGHTARVVNLAFDKSGKVLASSSPDGTVRLWNLGDPYHPAPGPVLRTGAVTAIAWRPDGRYLTGVTQDGLFVWDTADPLRPREVARVTAERNGLSGAAFSPDGRTLVVPSGHGRLRLWDLSDPAHPVSAETRVADDHAVHSAVYSPDGRVLATAVDDGTLRLWEAGRGPGLKPLATVTDVPLSSLAFRPDGHVLLGGGVDHLKAWDVTDPAHPRGLKDGISASIRPRYTSVAFRPDGAGAMAGADDGQAVHLYDFDKDDSPGWADRLPIGEKVWCVAYLPGGRGVVAGDDTGRIVVREPPARSLPGRVEQHSGDAPGHAVDPSGRYVATGGIGSDKSPVRVWEAGAEGQPARRIAELPRMWARAMFFAEGLLISEDEHHTRLGLWSVEGDRLRPAHEFVLPPGAVQDENPVALSVNDAGTLLALRGASEEAIGLWDIRDRNRPRRLGQLPWPKSTDGTRTLPAFTGPPGVLAVMLPARTELWDVRDARHPRLAGTVRETPVATLGEGTRYALLTKKTDPRRLPAVRLWTLDDDGTPHLSATSGRLDPTGLQLVSDHALVTASEESGPTLWDLRKPQHGIALPGPAPRLRNVLASRDRRLVVASNYDGAFGLWHVSDPDGARPGGDDALLALSDATWGGKIQALSEAGDLVVDTDAAGPLKPFGVRTLVVSTDFGRLGRTLCSVRRNPVPDRQWKDILPGITPRDGCR</sequence>
<keyword evidence="5" id="KW-0472">Membrane</keyword>
<gene>
    <name evidence="7" type="ORF">ACFP1Z_11595</name>
</gene>
<dbReference type="InterPro" id="IPR015943">
    <property type="entry name" value="WD40/YVTN_repeat-like_dom_sf"/>
</dbReference>
<proteinExistence type="predicted"/>
<dbReference type="EMBL" id="JBHSPB010000006">
    <property type="protein sequence ID" value="MFC5720809.1"/>
    <property type="molecule type" value="Genomic_DNA"/>
</dbReference>
<evidence type="ECO:0000256" key="2">
    <source>
        <dbReference type="ARBA" id="ARBA00022737"/>
    </source>
</evidence>
<dbReference type="Pfam" id="PF00400">
    <property type="entry name" value="WD40"/>
    <property type="match status" value="3"/>
</dbReference>
<dbReference type="InterPro" id="IPR036322">
    <property type="entry name" value="WD40_repeat_dom_sf"/>
</dbReference>
<dbReference type="SUPFAM" id="SSF50978">
    <property type="entry name" value="WD40 repeat-like"/>
    <property type="match status" value="1"/>
</dbReference>
<dbReference type="InterPro" id="IPR019775">
    <property type="entry name" value="WD40_repeat_CS"/>
</dbReference>
<keyword evidence="5" id="KW-1133">Transmembrane helix</keyword>
<feature type="region of interest" description="Disordered" evidence="4">
    <location>
        <begin position="1125"/>
        <end position="1144"/>
    </location>
</feature>
<keyword evidence="8" id="KW-1185">Reference proteome</keyword>
<reference evidence="8" key="1">
    <citation type="journal article" date="2019" name="Int. J. Syst. Evol. Microbiol.">
        <title>The Global Catalogue of Microorganisms (GCM) 10K type strain sequencing project: providing services to taxonomists for standard genome sequencing and annotation.</title>
        <authorList>
            <consortium name="The Broad Institute Genomics Platform"/>
            <consortium name="The Broad Institute Genome Sequencing Center for Infectious Disease"/>
            <person name="Wu L."/>
            <person name="Ma J."/>
        </authorList>
    </citation>
    <scope>NUCLEOTIDE SEQUENCE [LARGE SCALE GENOMIC DNA]</scope>
    <source>
        <strain evidence="8">CGMCC 4.7304</strain>
    </source>
</reference>
<dbReference type="InterPro" id="IPR049052">
    <property type="entry name" value="nSTAND1"/>
</dbReference>
<feature type="compositionally biased region" description="Basic and acidic residues" evidence="4">
    <location>
        <begin position="9"/>
        <end position="22"/>
    </location>
</feature>
<dbReference type="Gene3D" id="2.130.10.10">
    <property type="entry name" value="YVTN repeat-like/Quinoprotein amine dehydrogenase"/>
    <property type="match status" value="3"/>
</dbReference>
<evidence type="ECO:0000256" key="3">
    <source>
        <dbReference type="PROSITE-ProRule" id="PRU00221"/>
    </source>
</evidence>
<comment type="caution">
    <text evidence="7">The sequence shown here is derived from an EMBL/GenBank/DDBJ whole genome shotgun (WGS) entry which is preliminary data.</text>
</comment>
<feature type="region of interest" description="Disordered" evidence="4">
    <location>
        <begin position="1"/>
        <end position="34"/>
    </location>
</feature>
<feature type="transmembrane region" description="Helical" evidence="5">
    <location>
        <begin position="737"/>
        <end position="758"/>
    </location>
</feature>
<dbReference type="SUPFAM" id="SSF52540">
    <property type="entry name" value="P-loop containing nucleoside triphosphate hydrolases"/>
    <property type="match status" value="1"/>
</dbReference>
<dbReference type="PANTHER" id="PTHR19848">
    <property type="entry name" value="WD40 REPEAT PROTEIN"/>
    <property type="match status" value="1"/>
</dbReference>
<dbReference type="PANTHER" id="PTHR19848:SF8">
    <property type="entry name" value="F-BOX AND WD REPEAT DOMAIN CONTAINING 7"/>
    <property type="match status" value="1"/>
</dbReference>
<keyword evidence="2" id="KW-0677">Repeat</keyword>
<evidence type="ECO:0000256" key="4">
    <source>
        <dbReference type="SAM" id="MobiDB-lite"/>
    </source>
</evidence>
<dbReference type="PROSITE" id="PS00678">
    <property type="entry name" value="WD_REPEATS_1"/>
    <property type="match status" value="1"/>
</dbReference>
<dbReference type="Gene3D" id="3.40.50.1460">
    <property type="match status" value="1"/>
</dbReference>
<feature type="repeat" description="WD" evidence="3">
    <location>
        <begin position="822"/>
        <end position="855"/>
    </location>
</feature>
<evidence type="ECO:0000256" key="1">
    <source>
        <dbReference type="ARBA" id="ARBA00022574"/>
    </source>
</evidence>
<protein>
    <recommendedName>
        <fullName evidence="6">Novel STAND NTPase 1 domain-containing protein</fullName>
    </recommendedName>
</protein>
<evidence type="ECO:0000313" key="8">
    <source>
        <dbReference type="Proteomes" id="UP001596083"/>
    </source>
</evidence>
<dbReference type="SUPFAM" id="SSF69322">
    <property type="entry name" value="Tricorn protease domain 2"/>
    <property type="match status" value="1"/>
</dbReference>
<feature type="domain" description="Novel STAND NTPase 1" evidence="6">
    <location>
        <begin position="286"/>
        <end position="685"/>
    </location>
</feature>
<keyword evidence="5" id="KW-0812">Transmembrane</keyword>
<dbReference type="PROSITE" id="PS50294">
    <property type="entry name" value="WD_REPEATS_REGION"/>
    <property type="match status" value="3"/>
</dbReference>
<dbReference type="InterPro" id="IPR001680">
    <property type="entry name" value="WD40_rpt"/>
</dbReference>